<dbReference type="EMBL" id="FORX01000012">
    <property type="protein sequence ID" value="SFK03429.1"/>
    <property type="molecule type" value="Genomic_DNA"/>
</dbReference>
<dbReference type="InterPro" id="IPR000866">
    <property type="entry name" value="AhpC/TSA"/>
</dbReference>
<dbReference type="InterPro" id="IPR013766">
    <property type="entry name" value="Thioredoxin_domain"/>
</dbReference>
<dbReference type="Gene3D" id="3.40.30.10">
    <property type="entry name" value="Glutaredoxin"/>
    <property type="match status" value="1"/>
</dbReference>
<dbReference type="OrthoDB" id="9813820at2"/>
<accession>A0A1I3W829</accession>
<gene>
    <name evidence="3" type="ORF">SAMN04488082_11273</name>
</gene>
<organism evidence="3 4">
    <name type="scientific">Desulfomicrobium apsheronum</name>
    <dbReference type="NCBI Taxonomy" id="52560"/>
    <lineage>
        <taxon>Bacteria</taxon>
        <taxon>Pseudomonadati</taxon>
        <taxon>Thermodesulfobacteriota</taxon>
        <taxon>Desulfovibrionia</taxon>
        <taxon>Desulfovibrionales</taxon>
        <taxon>Desulfomicrobiaceae</taxon>
        <taxon>Desulfomicrobium</taxon>
    </lineage>
</organism>
<evidence type="ECO:0000259" key="2">
    <source>
        <dbReference type="PROSITE" id="PS51352"/>
    </source>
</evidence>
<dbReference type="PANTHER" id="PTHR42852:SF13">
    <property type="entry name" value="PROTEIN DIPZ"/>
    <property type="match status" value="1"/>
</dbReference>
<feature type="domain" description="Thioredoxin" evidence="2">
    <location>
        <begin position="10"/>
        <end position="153"/>
    </location>
</feature>
<dbReference type="AlphaFoldDB" id="A0A1I3W829"/>
<reference evidence="4" key="1">
    <citation type="submission" date="2016-10" db="EMBL/GenBank/DDBJ databases">
        <authorList>
            <person name="Varghese N."/>
            <person name="Submissions S."/>
        </authorList>
    </citation>
    <scope>NUCLEOTIDE SEQUENCE [LARGE SCALE GENOMIC DNA]</scope>
    <source>
        <strain evidence="4">DSM 5918</strain>
    </source>
</reference>
<feature type="chain" id="PRO_5011521428" evidence="1">
    <location>
        <begin position="23"/>
        <end position="155"/>
    </location>
</feature>
<sequence length="155" mass="17637">MNFLKTSVLILLLALLPSTAMSQDIQKAGIHDFKNIIESSKGKVLIINFWATWCSPCVKEFPGLMNLRREFTEDDLTIVGISMDYGARPVENFVKLNKVNFPILIDDESIGSMLDIKSIPRTLIYNRAGEQILDHLGFISEESFRHIVERLLQKP</sequence>
<name>A0A1I3W829_9BACT</name>
<evidence type="ECO:0000313" key="3">
    <source>
        <dbReference type="EMBL" id="SFK03429.1"/>
    </source>
</evidence>
<dbReference type="CDD" id="cd02966">
    <property type="entry name" value="TlpA_like_family"/>
    <property type="match status" value="1"/>
</dbReference>
<dbReference type="Proteomes" id="UP000198635">
    <property type="component" value="Unassembled WGS sequence"/>
</dbReference>
<dbReference type="STRING" id="52560.SAMN04488082_11273"/>
<dbReference type="SUPFAM" id="SSF52833">
    <property type="entry name" value="Thioredoxin-like"/>
    <property type="match status" value="1"/>
</dbReference>
<keyword evidence="1" id="KW-0732">Signal</keyword>
<proteinExistence type="predicted"/>
<keyword evidence="4" id="KW-1185">Reference proteome</keyword>
<dbReference type="Pfam" id="PF00578">
    <property type="entry name" value="AhpC-TSA"/>
    <property type="match status" value="1"/>
</dbReference>
<dbReference type="RefSeq" id="WP_092375947.1">
    <property type="nucleotide sequence ID" value="NZ_FORX01000012.1"/>
</dbReference>
<feature type="signal peptide" evidence="1">
    <location>
        <begin position="1"/>
        <end position="22"/>
    </location>
</feature>
<dbReference type="PROSITE" id="PS51352">
    <property type="entry name" value="THIOREDOXIN_2"/>
    <property type="match status" value="1"/>
</dbReference>
<dbReference type="InterPro" id="IPR036249">
    <property type="entry name" value="Thioredoxin-like_sf"/>
</dbReference>
<dbReference type="PANTHER" id="PTHR42852">
    <property type="entry name" value="THIOL:DISULFIDE INTERCHANGE PROTEIN DSBE"/>
    <property type="match status" value="1"/>
</dbReference>
<evidence type="ECO:0000313" key="4">
    <source>
        <dbReference type="Proteomes" id="UP000198635"/>
    </source>
</evidence>
<dbReference type="GO" id="GO:0016209">
    <property type="term" value="F:antioxidant activity"/>
    <property type="evidence" value="ECO:0007669"/>
    <property type="project" value="InterPro"/>
</dbReference>
<protein>
    <submittedName>
        <fullName evidence="3">AhpC/TSA family protein</fullName>
    </submittedName>
</protein>
<evidence type="ECO:0000256" key="1">
    <source>
        <dbReference type="SAM" id="SignalP"/>
    </source>
</evidence>
<dbReference type="GO" id="GO:0016491">
    <property type="term" value="F:oxidoreductase activity"/>
    <property type="evidence" value="ECO:0007669"/>
    <property type="project" value="InterPro"/>
</dbReference>
<dbReference type="InterPro" id="IPR050553">
    <property type="entry name" value="Thioredoxin_ResA/DsbE_sf"/>
</dbReference>